<keyword evidence="3" id="KW-1185">Reference proteome</keyword>
<dbReference type="AlphaFoldDB" id="D2V9H0"/>
<dbReference type="RefSeq" id="XP_002679335.1">
    <property type="nucleotide sequence ID" value="XM_002679289.1"/>
</dbReference>
<dbReference type="VEuPathDB" id="AmoebaDB:NAEGRDRAFT_79070"/>
<feature type="compositionally biased region" description="Polar residues" evidence="1">
    <location>
        <begin position="10"/>
        <end position="19"/>
    </location>
</feature>
<dbReference type="EMBL" id="GG738858">
    <property type="protein sequence ID" value="EFC46591.1"/>
    <property type="molecule type" value="Genomic_DNA"/>
</dbReference>
<dbReference type="Proteomes" id="UP000006671">
    <property type="component" value="Unassembled WGS sequence"/>
</dbReference>
<accession>D2V9H0</accession>
<dbReference type="GeneID" id="8859829"/>
<gene>
    <name evidence="2" type="ORF">NAEGRDRAFT_79070</name>
</gene>
<evidence type="ECO:0000313" key="2">
    <source>
        <dbReference type="EMBL" id="EFC46591.1"/>
    </source>
</evidence>
<feature type="region of interest" description="Disordered" evidence="1">
    <location>
        <begin position="1"/>
        <end position="21"/>
    </location>
</feature>
<evidence type="ECO:0000313" key="3">
    <source>
        <dbReference type="Proteomes" id="UP000006671"/>
    </source>
</evidence>
<proteinExistence type="predicted"/>
<protein>
    <submittedName>
        <fullName evidence="2">Uncharacterized protein</fullName>
    </submittedName>
</protein>
<organism evidence="3">
    <name type="scientific">Naegleria gruberi</name>
    <name type="common">Amoeba</name>
    <dbReference type="NCBI Taxonomy" id="5762"/>
    <lineage>
        <taxon>Eukaryota</taxon>
        <taxon>Discoba</taxon>
        <taxon>Heterolobosea</taxon>
        <taxon>Tetramitia</taxon>
        <taxon>Eutetramitia</taxon>
        <taxon>Vahlkampfiidae</taxon>
        <taxon>Naegleria</taxon>
    </lineage>
</organism>
<feature type="compositionally biased region" description="Basic and acidic residues" evidence="1">
    <location>
        <begin position="253"/>
        <end position="282"/>
    </location>
</feature>
<dbReference type="OMA" id="EMHESST"/>
<name>D2V9H0_NAEGR</name>
<reference evidence="2 3" key="1">
    <citation type="journal article" date="2010" name="Cell">
        <title>The genome of Naegleria gruberi illuminates early eukaryotic versatility.</title>
        <authorList>
            <person name="Fritz-Laylin L.K."/>
            <person name="Prochnik S.E."/>
            <person name="Ginger M.L."/>
            <person name="Dacks J.B."/>
            <person name="Carpenter M.L."/>
            <person name="Field M.C."/>
            <person name="Kuo A."/>
            <person name="Paredez A."/>
            <person name="Chapman J."/>
            <person name="Pham J."/>
            <person name="Shu S."/>
            <person name="Neupane R."/>
            <person name="Cipriano M."/>
            <person name="Mancuso J."/>
            <person name="Tu H."/>
            <person name="Salamov A."/>
            <person name="Lindquist E."/>
            <person name="Shapiro H."/>
            <person name="Lucas S."/>
            <person name="Grigoriev I.V."/>
            <person name="Cande W.Z."/>
            <person name="Fulton C."/>
            <person name="Rokhsar D.S."/>
            <person name="Dawson S.C."/>
        </authorList>
    </citation>
    <scope>NUCLEOTIDE SEQUENCE [LARGE SCALE GENOMIC DNA]</scope>
    <source>
        <strain evidence="2 3">NEG-M</strain>
    </source>
</reference>
<feature type="region of interest" description="Disordered" evidence="1">
    <location>
        <begin position="214"/>
        <end position="282"/>
    </location>
</feature>
<dbReference type="InParanoid" id="D2V9H0"/>
<dbReference type="KEGG" id="ngr:NAEGRDRAFT_79070"/>
<dbReference type="OrthoDB" id="10255252at2759"/>
<evidence type="ECO:0000256" key="1">
    <source>
        <dbReference type="SAM" id="MobiDB-lite"/>
    </source>
</evidence>
<sequence length="282" mass="32729">MSSYQQQQQARGQPTNPLVQSKGKEPFVFLKDPNSIKVEGSTSVEKVAKIGRYMYQWQSDNMYELQPEDNVARMRLAAINSNNILKSLSVATLVSWVATAGHRKGMYYYPLRAYIIKNICKIRPWRTLNPFASFAVQAGIFAYALGYIGNKRMETYTYTFSQVQTPYGYQLRKLLAQVDDPKHRYSPGDLTSARDYDADFERKVADLINKPAHQANTDAEHRGENSSQQQEKTTVIPPRYQRKPRINRASYSWEEKPVKHEDDIHNNDQHYDDEHKEDDDRH</sequence>